<organism evidence="13 14">
    <name type="scientific">Exophiala bonariae</name>
    <dbReference type="NCBI Taxonomy" id="1690606"/>
    <lineage>
        <taxon>Eukaryota</taxon>
        <taxon>Fungi</taxon>
        <taxon>Dikarya</taxon>
        <taxon>Ascomycota</taxon>
        <taxon>Pezizomycotina</taxon>
        <taxon>Eurotiomycetes</taxon>
        <taxon>Chaetothyriomycetidae</taxon>
        <taxon>Chaetothyriales</taxon>
        <taxon>Herpotrichiellaceae</taxon>
        <taxon>Exophiala</taxon>
    </lineage>
</organism>
<dbReference type="Gene3D" id="3.30.40.10">
    <property type="entry name" value="Zinc/RING finger domain, C3HC4 (zinc finger)"/>
    <property type="match status" value="1"/>
</dbReference>
<feature type="region of interest" description="Disordered" evidence="10">
    <location>
        <begin position="1"/>
        <end position="21"/>
    </location>
</feature>
<dbReference type="GO" id="GO:0008270">
    <property type="term" value="F:zinc ion binding"/>
    <property type="evidence" value="ECO:0007669"/>
    <property type="project" value="UniProtKB-KW"/>
</dbReference>
<feature type="region of interest" description="Disordered" evidence="10">
    <location>
        <begin position="95"/>
        <end position="150"/>
    </location>
</feature>
<dbReference type="PANTHER" id="PTHR11685">
    <property type="entry name" value="RBR FAMILY RING FINGER AND IBR DOMAIN-CONTAINING"/>
    <property type="match status" value="1"/>
</dbReference>
<evidence type="ECO:0000259" key="11">
    <source>
        <dbReference type="PROSITE" id="PS50089"/>
    </source>
</evidence>
<dbReference type="InterPro" id="IPR002867">
    <property type="entry name" value="IBR_dom"/>
</dbReference>
<dbReference type="RefSeq" id="XP_064700758.1">
    <property type="nucleotide sequence ID" value="XM_064852995.1"/>
</dbReference>
<feature type="region of interest" description="Disordered" evidence="10">
    <location>
        <begin position="670"/>
        <end position="758"/>
    </location>
</feature>
<dbReference type="Proteomes" id="UP001358417">
    <property type="component" value="Unassembled WGS sequence"/>
</dbReference>
<dbReference type="CDD" id="cd20335">
    <property type="entry name" value="BRcat_RBR"/>
    <property type="match status" value="1"/>
</dbReference>
<dbReference type="InterPro" id="IPR017907">
    <property type="entry name" value="Znf_RING_CS"/>
</dbReference>
<evidence type="ECO:0000256" key="1">
    <source>
        <dbReference type="ARBA" id="ARBA00001798"/>
    </source>
</evidence>
<feature type="region of interest" description="Disordered" evidence="10">
    <location>
        <begin position="405"/>
        <end position="548"/>
    </location>
</feature>
<feature type="compositionally biased region" description="Polar residues" evidence="10">
    <location>
        <begin position="587"/>
        <end position="604"/>
    </location>
</feature>
<comment type="catalytic activity">
    <reaction evidence="1">
        <text>[E2 ubiquitin-conjugating enzyme]-S-ubiquitinyl-L-cysteine + [acceptor protein]-L-lysine = [E2 ubiquitin-conjugating enzyme]-L-cysteine + [acceptor protein]-N(6)-ubiquitinyl-L-lysine.</text>
        <dbReference type="EC" id="2.3.2.31"/>
    </reaction>
</comment>
<feature type="compositionally biased region" description="Polar residues" evidence="10">
    <location>
        <begin position="107"/>
        <end position="117"/>
    </location>
</feature>
<sequence>MSQSTNATFSASLVDTGTSKTPVRANPVPAVTLRRVGPAHSFYDEAQVQQFIDLLTGISDVVTLANVEVVEPTQNTLRISSSENELMTLRAEAGSKMDVDSEDGNERTPTAARSENGSFLFVPGRADINSGSPTGHNNGESSVHPLGDAQADPIFDHSMLHVVPNTGDVIPILPDDTYTPGLTQFHEPASAYRPLPLPTPLEVQCQACRENLSKPIFTTCGHAYCQECLNRLFRIGTSNRASWPPRCCGGNLGIEIEGIQRHLDEDILIRYVTVSEEYGDRNPMYCANKHCSHYFEQTRLSNKQGKFIQCSECDTQTCTECKQNSTEHIGLNQIVCKEIQDLMTEEDQKLATSKRWKQCPGCRNLVERIDGCSHMSCNCGIDFCYDCGIKREGWTTACACRSRAHRARRQPNPDGDHNTPRRAMRRVLDSPILPIPRRFRQGGEPNPSPPGLEATPSVAAPTTPANPPSQVNIPPTPSFRSFPSITQAPTSSTANQTSGPGFPKDTATPTSYGGPYLNDSPRPGLVPGGLISAHPSGPIASSRPNGTRTDAPLIPTYARNTKSANVNNQTPVMRTIDRIETQAGFSSNATFPLSNKIAPSTGRSTPIPDSATPKRPSERALRPRLTPQYDNSRPLFSVSQGSSIRTAHFPTQLTPPRRQNMPSRPVDIRTSVGEDMGTPPVVVSDKRSHSPDITGQRRNARHSWMNGTHGGPFLLNNNHHTSGEMANDPRRPNSISQTQIIPGLTPSYVGAQTTRPSQ</sequence>
<dbReference type="AlphaFoldDB" id="A0AAV9MUP3"/>
<keyword evidence="14" id="KW-1185">Reference proteome</keyword>
<keyword evidence="4" id="KW-0479">Metal-binding</keyword>
<evidence type="ECO:0000256" key="7">
    <source>
        <dbReference type="ARBA" id="ARBA00022786"/>
    </source>
</evidence>
<dbReference type="InterPro" id="IPR013083">
    <property type="entry name" value="Znf_RING/FYVE/PHD"/>
</dbReference>
<evidence type="ECO:0000256" key="2">
    <source>
        <dbReference type="ARBA" id="ARBA00012251"/>
    </source>
</evidence>
<dbReference type="GO" id="GO:0061630">
    <property type="term" value="F:ubiquitin protein ligase activity"/>
    <property type="evidence" value="ECO:0007669"/>
    <property type="project" value="UniProtKB-EC"/>
</dbReference>
<feature type="compositionally biased region" description="Polar residues" evidence="10">
    <location>
        <begin position="469"/>
        <end position="499"/>
    </location>
</feature>
<feature type="region of interest" description="Disordered" evidence="10">
    <location>
        <begin position="587"/>
        <end position="636"/>
    </location>
</feature>
<dbReference type="Gene3D" id="1.20.120.1750">
    <property type="match status" value="1"/>
</dbReference>
<keyword evidence="7" id="KW-0833">Ubl conjugation pathway</keyword>
<dbReference type="PROSITE" id="PS50089">
    <property type="entry name" value="ZF_RING_2"/>
    <property type="match status" value="1"/>
</dbReference>
<dbReference type="CDD" id="cd16449">
    <property type="entry name" value="RING-HC"/>
    <property type="match status" value="1"/>
</dbReference>
<keyword evidence="6 9" id="KW-0863">Zinc-finger</keyword>
<evidence type="ECO:0000256" key="6">
    <source>
        <dbReference type="ARBA" id="ARBA00022771"/>
    </source>
</evidence>
<dbReference type="InterPro" id="IPR044066">
    <property type="entry name" value="TRIAD_supradom"/>
</dbReference>
<dbReference type="InterPro" id="IPR018957">
    <property type="entry name" value="Znf_C3HC4_RING-type"/>
</dbReference>
<dbReference type="GO" id="GO:0016567">
    <property type="term" value="P:protein ubiquitination"/>
    <property type="evidence" value="ECO:0007669"/>
    <property type="project" value="InterPro"/>
</dbReference>
<evidence type="ECO:0000256" key="5">
    <source>
        <dbReference type="ARBA" id="ARBA00022737"/>
    </source>
</evidence>
<feature type="compositionally biased region" description="Low complexity" evidence="10">
    <location>
        <begin position="454"/>
        <end position="463"/>
    </location>
</feature>
<reference evidence="13 14" key="1">
    <citation type="submission" date="2023-08" db="EMBL/GenBank/DDBJ databases">
        <title>Black Yeasts Isolated from many extreme environments.</title>
        <authorList>
            <person name="Coleine C."/>
            <person name="Stajich J.E."/>
            <person name="Selbmann L."/>
        </authorList>
    </citation>
    <scope>NUCLEOTIDE SEQUENCE [LARGE SCALE GENOMIC DNA]</scope>
    <source>
        <strain evidence="13 14">CCFEE 5792</strain>
    </source>
</reference>
<dbReference type="CDD" id="cd22584">
    <property type="entry name" value="Rcat_RBR_unk"/>
    <property type="match status" value="1"/>
</dbReference>
<protein>
    <recommendedName>
        <fullName evidence="2">RBR-type E3 ubiquitin transferase</fullName>
        <ecNumber evidence="2">2.3.2.31</ecNumber>
    </recommendedName>
</protein>
<dbReference type="GeneID" id="89977614"/>
<dbReference type="EMBL" id="JAVRRD010000039">
    <property type="protein sequence ID" value="KAK5045122.1"/>
    <property type="molecule type" value="Genomic_DNA"/>
</dbReference>
<evidence type="ECO:0000256" key="9">
    <source>
        <dbReference type="PROSITE-ProRule" id="PRU00175"/>
    </source>
</evidence>
<dbReference type="InterPro" id="IPR001841">
    <property type="entry name" value="Znf_RING"/>
</dbReference>
<name>A0AAV9MUP3_9EURO</name>
<accession>A0AAV9MUP3</accession>
<evidence type="ECO:0000256" key="8">
    <source>
        <dbReference type="ARBA" id="ARBA00022833"/>
    </source>
</evidence>
<feature type="domain" description="RING-type" evidence="11">
    <location>
        <begin position="205"/>
        <end position="247"/>
    </location>
</feature>
<evidence type="ECO:0000313" key="13">
    <source>
        <dbReference type="EMBL" id="KAK5045122.1"/>
    </source>
</evidence>
<dbReference type="EC" id="2.3.2.31" evidence="2"/>
<keyword evidence="8" id="KW-0862">Zinc</keyword>
<dbReference type="InterPro" id="IPR031127">
    <property type="entry name" value="E3_UB_ligase_RBR"/>
</dbReference>
<dbReference type="SUPFAM" id="SSF57850">
    <property type="entry name" value="RING/U-box"/>
    <property type="match status" value="2"/>
</dbReference>
<evidence type="ECO:0000256" key="4">
    <source>
        <dbReference type="ARBA" id="ARBA00022723"/>
    </source>
</evidence>
<evidence type="ECO:0000259" key="12">
    <source>
        <dbReference type="PROSITE" id="PS51873"/>
    </source>
</evidence>
<dbReference type="PROSITE" id="PS51873">
    <property type="entry name" value="TRIAD"/>
    <property type="match status" value="1"/>
</dbReference>
<keyword evidence="5" id="KW-0677">Repeat</keyword>
<gene>
    <name evidence="13" type="ORF">LTR84_009455</name>
</gene>
<evidence type="ECO:0000313" key="14">
    <source>
        <dbReference type="Proteomes" id="UP001358417"/>
    </source>
</evidence>
<dbReference type="Pfam" id="PF00097">
    <property type="entry name" value="zf-C3HC4"/>
    <property type="match status" value="1"/>
</dbReference>
<dbReference type="Pfam" id="PF01485">
    <property type="entry name" value="IBR"/>
    <property type="match status" value="2"/>
</dbReference>
<dbReference type="PROSITE" id="PS00518">
    <property type="entry name" value="ZF_RING_1"/>
    <property type="match status" value="1"/>
</dbReference>
<comment type="caution">
    <text evidence="13">The sequence shown here is derived from an EMBL/GenBank/DDBJ whole genome shotgun (WGS) entry which is preliminary data.</text>
</comment>
<proteinExistence type="predicted"/>
<feature type="domain" description="RING-type" evidence="12">
    <location>
        <begin position="201"/>
        <end position="409"/>
    </location>
</feature>
<keyword evidence="3" id="KW-0808">Transferase</keyword>
<evidence type="ECO:0000256" key="3">
    <source>
        <dbReference type="ARBA" id="ARBA00022679"/>
    </source>
</evidence>
<feature type="compositionally biased region" description="Polar residues" evidence="10">
    <location>
        <begin position="129"/>
        <end position="141"/>
    </location>
</feature>
<evidence type="ECO:0000256" key="10">
    <source>
        <dbReference type="SAM" id="MobiDB-lite"/>
    </source>
</evidence>